<dbReference type="AlphaFoldDB" id="A0AAN7DE95"/>
<protein>
    <submittedName>
        <fullName evidence="1">Uncharacterized protein</fullName>
    </submittedName>
</protein>
<evidence type="ECO:0000313" key="2">
    <source>
        <dbReference type="Proteomes" id="UP001304243"/>
    </source>
</evidence>
<dbReference type="GeneID" id="89954480"/>
<dbReference type="EMBL" id="JASEJX010000014">
    <property type="protein sequence ID" value="KAK4515836.1"/>
    <property type="molecule type" value="Genomic_DNA"/>
</dbReference>
<proteinExistence type="predicted"/>
<gene>
    <name evidence="1" type="ORF">ATC70_010794</name>
</gene>
<evidence type="ECO:0000313" key="1">
    <source>
        <dbReference type="EMBL" id="KAK4515836.1"/>
    </source>
</evidence>
<sequence length="154" mass="17935">MLTTETSKGSLPSFDTTMQMCIDISQPLPAPSPKSQQKKSSKIVERKPYQVAIATQHAMGFQFKRVRGWRQPVKTSMMIKSRVKATQARIDKFQQYRAQLDMIRGERLFLQYLNCLPRDNLNEYEYNIKMAMTAYNINDTLRKTTSYIIPDDEL</sequence>
<reference evidence="1 2" key="1">
    <citation type="submission" date="2022-11" db="EMBL/GenBank/DDBJ databases">
        <title>Mucor velutinosus strain NIH1002 WGS.</title>
        <authorList>
            <person name="Subramanian P."/>
            <person name="Mullikin J.C."/>
            <person name="Segre J.A."/>
            <person name="Zelazny A.M."/>
        </authorList>
    </citation>
    <scope>NUCLEOTIDE SEQUENCE [LARGE SCALE GENOMIC DNA]</scope>
    <source>
        <strain evidence="1 2">NIH1002</strain>
    </source>
</reference>
<organism evidence="1 2">
    <name type="scientific">Mucor velutinosus</name>
    <dbReference type="NCBI Taxonomy" id="708070"/>
    <lineage>
        <taxon>Eukaryota</taxon>
        <taxon>Fungi</taxon>
        <taxon>Fungi incertae sedis</taxon>
        <taxon>Mucoromycota</taxon>
        <taxon>Mucoromycotina</taxon>
        <taxon>Mucoromycetes</taxon>
        <taxon>Mucorales</taxon>
        <taxon>Mucorineae</taxon>
        <taxon>Mucoraceae</taxon>
        <taxon>Mucor</taxon>
    </lineage>
</organism>
<accession>A0AAN7DE95</accession>
<comment type="caution">
    <text evidence="1">The sequence shown here is derived from an EMBL/GenBank/DDBJ whole genome shotgun (WGS) entry which is preliminary data.</text>
</comment>
<dbReference type="Proteomes" id="UP001304243">
    <property type="component" value="Unassembled WGS sequence"/>
</dbReference>
<name>A0AAN7DE95_9FUNG</name>
<dbReference type="RefSeq" id="XP_064682502.1">
    <property type="nucleotide sequence ID" value="XM_064830000.1"/>
</dbReference>
<keyword evidence="2" id="KW-1185">Reference proteome</keyword>